<organism evidence="4 5">
    <name type="scientific">Kineosporia babensis</name>
    <dbReference type="NCBI Taxonomy" id="499548"/>
    <lineage>
        <taxon>Bacteria</taxon>
        <taxon>Bacillati</taxon>
        <taxon>Actinomycetota</taxon>
        <taxon>Actinomycetes</taxon>
        <taxon>Kineosporiales</taxon>
        <taxon>Kineosporiaceae</taxon>
        <taxon>Kineosporia</taxon>
    </lineage>
</organism>
<keyword evidence="5" id="KW-1185">Reference proteome</keyword>
<dbReference type="InterPro" id="IPR043724">
    <property type="entry name" value="DUF5666"/>
</dbReference>
<feature type="compositionally biased region" description="Gly residues" evidence="1">
    <location>
        <begin position="102"/>
        <end position="122"/>
    </location>
</feature>
<dbReference type="AlphaFoldDB" id="A0A9X1N8I1"/>
<proteinExistence type="predicted"/>
<evidence type="ECO:0000256" key="2">
    <source>
        <dbReference type="SAM" id="Phobius"/>
    </source>
</evidence>
<protein>
    <submittedName>
        <fullName evidence="4">DUF5666 domain-containing protein</fullName>
    </submittedName>
</protein>
<evidence type="ECO:0000313" key="5">
    <source>
        <dbReference type="Proteomes" id="UP001138997"/>
    </source>
</evidence>
<name>A0A9X1N8I1_9ACTN</name>
<dbReference type="Pfam" id="PF18914">
    <property type="entry name" value="DUF5666"/>
    <property type="match status" value="1"/>
</dbReference>
<reference evidence="4" key="1">
    <citation type="submission" date="2021-11" db="EMBL/GenBank/DDBJ databases">
        <title>Streptomyces corallinus and Kineosporia corallina sp. nov., two new coral-derived marine actinobacteria.</title>
        <authorList>
            <person name="Buangrab K."/>
            <person name="Sutthacheep M."/>
            <person name="Yeemin T."/>
            <person name="Harunari E."/>
            <person name="Igarashi Y."/>
            <person name="Sripreechasak P."/>
            <person name="Kanchanasin P."/>
            <person name="Tanasupawat S."/>
            <person name="Phongsopitanun W."/>
        </authorList>
    </citation>
    <scope>NUCLEOTIDE SEQUENCE</scope>
    <source>
        <strain evidence="4">JCM 31032</strain>
    </source>
</reference>
<evidence type="ECO:0000259" key="3">
    <source>
        <dbReference type="Pfam" id="PF18914"/>
    </source>
</evidence>
<keyword evidence="2" id="KW-0812">Transmembrane</keyword>
<dbReference type="EMBL" id="JAJOMB010000001">
    <property type="protein sequence ID" value="MCD5309488.1"/>
    <property type="molecule type" value="Genomic_DNA"/>
</dbReference>
<comment type="caution">
    <text evidence="4">The sequence shown here is derived from an EMBL/GenBank/DDBJ whole genome shotgun (WGS) entry which is preliminary data.</text>
</comment>
<sequence length="206" mass="19423">MNHVSRPAGQIAPADQTAPAGLDLSAAAPAEDDLDLLAEGGRRVTRVTVFLIAAVLVGLAFIGGVVVQKQFGSTSAGGFPGGASAMGGGGGMPGYGGGQSGGMPGGYGGGRSGGASGPGTSAGGDSADSAASAAPAVVGTVTKVSGRTLTVKNFADESVTVKVPKGTTISDSSDSALKGLAKGVSVSVVGEKADDGTITATSITAG</sequence>
<evidence type="ECO:0000313" key="4">
    <source>
        <dbReference type="EMBL" id="MCD5309488.1"/>
    </source>
</evidence>
<feature type="region of interest" description="Disordered" evidence="1">
    <location>
        <begin position="102"/>
        <end position="129"/>
    </location>
</feature>
<accession>A0A9X1N8I1</accession>
<evidence type="ECO:0000256" key="1">
    <source>
        <dbReference type="SAM" id="MobiDB-lite"/>
    </source>
</evidence>
<dbReference type="RefSeq" id="WP_231438413.1">
    <property type="nucleotide sequence ID" value="NZ_JAJOMB010000001.1"/>
</dbReference>
<feature type="domain" description="DUF5666" evidence="3">
    <location>
        <begin position="139"/>
        <end position="203"/>
    </location>
</feature>
<feature type="transmembrane region" description="Helical" evidence="2">
    <location>
        <begin position="47"/>
        <end position="67"/>
    </location>
</feature>
<gene>
    <name evidence="4" type="ORF">LR394_01145</name>
</gene>
<dbReference type="Proteomes" id="UP001138997">
    <property type="component" value="Unassembled WGS sequence"/>
</dbReference>
<keyword evidence="2" id="KW-1133">Transmembrane helix</keyword>
<keyword evidence="2" id="KW-0472">Membrane</keyword>